<reference evidence="1" key="1">
    <citation type="submission" date="2020-09" db="EMBL/GenBank/DDBJ databases">
        <title>Genome seq and assembly of Devosia sp.</title>
        <authorList>
            <person name="Chhetri G."/>
        </authorList>
    </citation>
    <scope>NUCLEOTIDE SEQUENCE</scope>
    <source>
        <strain evidence="1">PTR5</strain>
    </source>
</reference>
<keyword evidence="2" id="KW-1185">Reference proteome</keyword>
<gene>
    <name evidence="1" type="ORF">IC608_09995</name>
</gene>
<evidence type="ECO:0000313" key="2">
    <source>
        <dbReference type="Proteomes" id="UP000654108"/>
    </source>
</evidence>
<accession>A0A927ITE9</accession>
<dbReference type="Proteomes" id="UP000654108">
    <property type="component" value="Unassembled WGS sequence"/>
</dbReference>
<organism evidence="1 2">
    <name type="scientific">Devosia oryzisoli</name>
    <dbReference type="NCBI Taxonomy" id="2774138"/>
    <lineage>
        <taxon>Bacteria</taxon>
        <taxon>Pseudomonadati</taxon>
        <taxon>Pseudomonadota</taxon>
        <taxon>Alphaproteobacteria</taxon>
        <taxon>Hyphomicrobiales</taxon>
        <taxon>Devosiaceae</taxon>
        <taxon>Devosia</taxon>
    </lineage>
</organism>
<name>A0A927ITE9_9HYPH</name>
<dbReference type="AlphaFoldDB" id="A0A927ITE9"/>
<dbReference type="RefSeq" id="WP_191774978.1">
    <property type="nucleotide sequence ID" value="NZ_JACYFU010000002.1"/>
</dbReference>
<protein>
    <recommendedName>
        <fullName evidence="3">Methyl-accepting transducer domain-containing protein</fullName>
    </recommendedName>
</protein>
<sequence>MIATASARSPSTAGTPVRDLARAIAAPRDRIETAFVGVGERLTEGAALLNSLTREFEALPEALEGEDVLDASARLRDVAERAADLARAFGQEKADLDKLVEVVAAANAPISELRRTVKMMGIVSVNARVTAAGIVGDSDDFDVFTTDIATLSDTANRTIQEFAQVYRQLTVEVGKAASQRARFESQHASTLSTLAASLSETLEALDRQRVAAVDGSAETGRVSRQIVARIGSAVMALQVGDATRQRLEHVEAGLLALADTLDHASAMGVDLDVNERAPARAALSALQQAQLSDAASSFGMEVAEAEEALSALAADASVIMARSRDLYGDKNGKSSIMAGLSAQLRSAIAILGDFELERGKLEAVAGAVHDTVGVLLGHVAAVQDIEANMRLVSLNAAVRCAQLGPRGASLTVIATQLRELTSETVVAAEAAMARLDQSSTLAASFGAAARADGAGQVGQLEQQASQALELLTSLDKRLAAALARLNADGPKVIALLDRAARGLSGQSAMAEALDDIALRIAGLSPEPPPESLSAGLAALLESLRKTYTMQAERQVHARLFGHLATTALEEPEPANDDANLGDFML</sequence>
<dbReference type="Gene3D" id="6.10.250.3200">
    <property type="match status" value="1"/>
</dbReference>
<dbReference type="EMBL" id="JACYFU010000002">
    <property type="protein sequence ID" value="MBD8065807.1"/>
    <property type="molecule type" value="Genomic_DNA"/>
</dbReference>
<proteinExistence type="predicted"/>
<evidence type="ECO:0008006" key="3">
    <source>
        <dbReference type="Google" id="ProtNLM"/>
    </source>
</evidence>
<comment type="caution">
    <text evidence="1">The sequence shown here is derived from an EMBL/GenBank/DDBJ whole genome shotgun (WGS) entry which is preliminary data.</text>
</comment>
<evidence type="ECO:0000313" key="1">
    <source>
        <dbReference type="EMBL" id="MBD8065807.1"/>
    </source>
</evidence>